<name>A0A392SIE3_9FABA</name>
<protein>
    <submittedName>
        <fullName evidence="2">Uncharacterized protein</fullName>
    </submittedName>
</protein>
<evidence type="ECO:0000256" key="1">
    <source>
        <dbReference type="SAM" id="Phobius"/>
    </source>
</evidence>
<evidence type="ECO:0000313" key="3">
    <source>
        <dbReference type="Proteomes" id="UP000265520"/>
    </source>
</evidence>
<keyword evidence="3" id="KW-1185">Reference proteome</keyword>
<organism evidence="2 3">
    <name type="scientific">Trifolium medium</name>
    <dbReference type="NCBI Taxonomy" id="97028"/>
    <lineage>
        <taxon>Eukaryota</taxon>
        <taxon>Viridiplantae</taxon>
        <taxon>Streptophyta</taxon>
        <taxon>Embryophyta</taxon>
        <taxon>Tracheophyta</taxon>
        <taxon>Spermatophyta</taxon>
        <taxon>Magnoliopsida</taxon>
        <taxon>eudicotyledons</taxon>
        <taxon>Gunneridae</taxon>
        <taxon>Pentapetalae</taxon>
        <taxon>rosids</taxon>
        <taxon>fabids</taxon>
        <taxon>Fabales</taxon>
        <taxon>Fabaceae</taxon>
        <taxon>Papilionoideae</taxon>
        <taxon>50 kb inversion clade</taxon>
        <taxon>NPAAA clade</taxon>
        <taxon>Hologalegina</taxon>
        <taxon>IRL clade</taxon>
        <taxon>Trifolieae</taxon>
        <taxon>Trifolium</taxon>
    </lineage>
</organism>
<dbReference type="Proteomes" id="UP000265520">
    <property type="component" value="Unassembled WGS sequence"/>
</dbReference>
<reference evidence="2 3" key="1">
    <citation type="journal article" date="2018" name="Front. Plant Sci.">
        <title>Red Clover (Trifolium pratense) and Zigzag Clover (T. medium) - A Picture of Genomic Similarities and Differences.</title>
        <authorList>
            <person name="Dluhosova J."/>
            <person name="Istvanek J."/>
            <person name="Nedelnik J."/>
            <person name="Repkova J."/>
        </authorList>
    </citation>
    <scope>NUCLEOTIDE SEQUENCE [LARGE SCALE GENOMIC DNA]</scope>
    <source>
        <strain evidence="3">cv. 10/8</strain>
        <tissue evidence="2">Leaf</tissue>
    </source>
</reference>
<sequence length="38" mass="4473">MVILFSRVNRKYFKATAIFAIICIANSFSVVLYLSYFY</sequence>
<keyword evidence="1" id="KW-1133">Transmembrane helix</keyword>
<dbReference type="AlphaFoldDB" id="A0A392SIE3"/>
<keyword evidence="1" id="KW-0472">Membrane</keyword>
<proteinExistence type="predicted"/>
<evidence type="ECO:0000313" key="2">
    <source>
        <dbReference type="EMBL" id="MCI48232.1"/>
    </source>
</evidence>
<feature type="non-terminal residue" evidence="2">
    <location>
        <position position="38"/>
    </location>
</feature>
<accession>A0A392SIE3</accession>
<feature type="transmembrane region" description="Helical" evidence="1">
    <location>
        <begin position="12"/>
        <end position="36"/>
    </location>
</feature>
<keyword evidence="1" id="KW-0812">Transmembrane</keyword>
<dbReference type="EMBL" id="LXQA010383418">
    <property type="protein sequence ID" value="MCI48232.1"/>
    <property type="molecule type" value="Genomic_DNA"/>
</dbReference>
<comment type="caution">
    <text evidence="2">The sequence shown here is derived from an EMBL/GenBank/DDBJ whole genome shotgun (WGS) entry which is preliminary data.</text>
</comment>